<dbReference type="AlphaFoldDB" id="A0ABD3ATE2"/>
<keyword evidence="2" id="KW-1185">Reference proteome</keyword>
<dbReference type="PANTHER" id="PTHR12096">
    <property type="entry name" value="NUCLEAR PROTEIN SKIP-RELATED"/>
    <property type="match status" value="1"/>
</dbReference>
<evidence type="ECO:0000313" key="1">
    <source>
        <dbReference type="EMBL" id="KAL3534363.1"/>
    </source>
</evidence>
<name>A0ABD3ATE2_9GENT</name>
<sequence length="115" mass="13216">MPKKDVDSDIYGGADEQLEKIMKTERFKPDKAFARTSMRSSSRDNLVKYEKEAEEADPFGLYQFIYDVKIAKVGIPIEQLLQVISALFLRLGYGLPYEFLTYKKCVAVSAFLYLI</sequence>
<proteinExistence type="predicted"/>
<comment type="caution">
    <text evidence="1">The sequence shown here is derived from an EMBL/GenBank/DDBJ whole genome shotgun (WGS) entry which is preliminary data.</text>
</comment>
<protein>
    <submittedName>
        <fullName evidence="1">Uncharacterized protein</fullName>
    </submittedName>
</protein>
<organism evidence="1 2">
    <name type="scientific">Cinchona calisaya</name>
    <dbReference type="NCBI Taxonomy" id="153742"/>
    <lineage>
        <taxon>Eukaryota</taxon>
        <taxon>Viridiplantae</taxon>
        <taxon>Streptophyta</taxon>
        <taxon>Embryophyta</taxon>
        <taxon>Tracheophyta</taxon>
        <taxon>Spermatophyta</taxon>
        <taxon>Magnoliopsida</taxon>
        <taxon>eudicotyledons</taxon>
        <taxon>Gunneridae</taxon>
        <taxon>Pentapetalae</taxon>
        <taxon>asterids</taxon>
        <taxon>lamiids</taxon>
        <taxon>Gentianales</taxon>
        <taxon>Rubiaceae</taxon>
        <taxon>Cinchonoideae</taxon>
        <taxon>Cinchoneae</taxon>
        <taxon>Cinchona</taxon>
    </lineage>
</organism>
<evidence type="ECO:0000313" key="2">
    <source>
        <dbReference type="Proteomes" id="UP001630127"/>
    </source>
</evidence>
<gene>
    <name evidence="1" type="ORF">ACH5RR_002824</name>
</gene>
<dbReference type="InterPro" id="IPR017862">
    <property type="entry name" value="SKI-int_prot_SKIP"/>
</dbReference>
<accession>A0ABD3ATE2</accession>
<dbReference type="Proteomes" id="UP001630127">
    <property type="component" value="Unassembled WGS sequence"/>
</dbReference>
<reference evidence="1 2" key="1">
    <citation type="submission" date="2024-11" db="EMBL/GenBank/DDBJ databases">
        <title>A near-complete genome assembly of Cinchona calisaya.</title>
        <authorList>
            <person name="Lian D.C."/>
            <person name="Zhao X.W."/>
            <person name="Wei L."/>
        </authorList>
    </citation>
    <scope>NUCLEOTIDE SEQUENCE [LARGE SCALE GENOMIC DNA]</scope>
    <source>
        <tissue evidence="1">Nenye</tissue>
    </source>
</reference>
<dbReference type="EMBL" id="JBJUIK010000002">
    <property type="protein sequence ID" value="KAL3534363.1"/>
    <property type="molecule type" value="Genomic_DNA"/>
</dbReference>